<evidence type="ECO:0000256" key="11">
    <source>
        <dbReference type="SAM" id="MobiDB-lite"/>
    </source>
</evidence>
<dbReference type="SUPFAM" id="SSF74650">
    <property type="entry name" value="Galactose mutarotase-like"/>
    <property type="match status" value="1"/>
</dbReference>
<dbReference type="CDD" id="cd06603">
    <property type="entry name" value="GH31_GANC_GANAB_alpha"/>
    <property type="match status" value="1"/>
</dbReference>
<reference evidence="16 17" key="1">
    <citation type="submission" date="2010-05" db="EMBL/GenBank/DDBJ databases">
        <title>The Genome Sequence of Thecamonas trahens ATCC 50062.</title>
        <authorList>
            <consortium name="The Broad Institute Genome Sequencing Platform"/>
            <person name="Russ C."/>
            <person name="Cuomo C."/>
            <person name="Shea T."/>
            <person name="Young S.K."/>
            <person name="Zeng Q."/>
            <person name="Koehrsen M."/>
            <person name="Haas B."/>
            <person name="Borodovsky M."/>
            <person name="Guigo R."/>
            <person name="Alvarado L."/>
            <person name="Berlin A."/>
            <person name="Bochicchio J."/>
            <person name="Borenstein D."/>
            <person name="Chapman S."/>
            <person name="Chen Z."/>
            <person name="Freedman E."/>
            <person name="Gellesch M."/>
            <person name="Goldberg J."/>
            <person name="Griggs A."/>
            <person name="Gujja S."/>
            <person name="Heilman E."/>
            <person name="Heiman D."/>
            <person name="Hepburn T."/>
            <person name="Howarth C."/>
            <person name="Jen D."/>
            <person name="Larson L."/>
            <person name="Mehta T."/>
            <person name="Park D."/>
            <person name="Pearson M."/>
            <person name="Roberts A."/>
            <person name="Saif S."/>
            <person name="Shenoy N."/>
            <person name="Sisk P."/>
            <person name="Stolte C."/>
            <person name="Sykes S."/>
            <person name="Thomson T."/>
            <person name="Walk T."/>
            <person name="White J."/>
            <person name="Yandava C."/>
            <person name="Burger G."/>
            <person name="Gray M.W."/>
            <person name="Holland P.W.H."/>
            <person name="King N."/>
            <person name="Lang F.B.F."/>
            <person name="Roger A.J."/>
            <person name="Ruiz-Trillo I."/>
            <person name="Lander E."/>
            <person name="Nusbaum C."/>
        </authorList>
    </citation>
    <scope>NUCLEOTIDE SEQUENCE [LARGE SCALE GENOMIC DNA]</scope>
    <source>
        <strain evidence="16 17">ATCC 50062</strain>
    </source>
</reference>
<evidence type="ECO:0000256" key="2">
    <source>
        <dbReference type="ARBA" id="ARBA00004833"/>
    </source>
</evidence>
<evidence type="ECO:0000256" key="1">
    <source>
        <dbReference type="ARBA" id="ARBA00004240"/>
    </source>
</evidence>
<dbReference type="AlphaFoldDB" id="A0A0L0DJQ9"/>
<protein>
    <recommendedName>
        <fullName evidence="9">Glucosidase II subunit alpha</fullName>
    </recommendedName>
</protein>
<dbReference type="EMBL" id="GL349472">
    <property type="protein sequence ID" value="KNC52351.1"/>
    <property type="molecule type" value="Genomic_DNA"/>
</dbReference>
<evidence type="ECO:0000256" key="7">
    <source>
        <dbReference type="ARBA" id="ARBA00023180"/>
    </source>
</evidence>
<evidence type="ECO:0000259" key="15">
    <source>
        <dbReference type="Pfam" id="PF21365"/>
    </source>
</evidence>
<evidence type="ECO:0000313" key="17">
    <source>
        <dbReference type="Proteomes" id="UP000054408"/>
    </source>
</evidence>
<keyword evidence="17" id="KW-1185">Reference proteome</keyword>
<feature type="domain" description="Glycoside hydrolase family 31 N-terminal" evidence="14">
    <location>
        <begin position="85"/>
        <end position="316"/>
    </location>
</feature>
<dbReference type="Pfam" id="PF21365">
    <property type="entry name" value="Glyco_hydro_31_3rd"/>
    <property type="match status" value="1"/>
</dbReference>
<dbReference type="InterPro" id="IPR048395">
    <property type="entry name" value="Glyco_hydro_31_C"/>
</dbReference>
<dbReference type="RefSeq" id="XP_013755401.1">
    <property type="nucleotide sequence ID" value="XM_013899947.1"/>
</dbReference>
<dbReference type="GO" id="GO:0005783">
    <property type="term" value="C:endoplasmic reticulum"/>
    <property type="evidence" value="ECO:0007669"/>
    <property type="project" value="UniProtKB-SubCell"/>
</dbReference>
<evidence type="ECO:0000256" key="5">
    <source>
        <dbReference type="ARBA" id="ARBA00022801"/>
    </source>
</evidence>
<evidence type="ECO:0000259" key="13">
    <source>
        <dbReference type="Pfam" id="PF01055"/>
    </source>
</evidence>
<dbReference type="InterPro" id="IPR000322">
    <property type="entry name" value="Glyco_hydro_31_TIM"/>
</dbReference>
<evidence type="ECO:0000256" key="8">
    <source>
        <dbReference type="ARBA" id="ARBA00023295"/>
    </source>
</evidence>
<evidence type="ECO:0000259" key="14">
    <source>
        <dbReference type="Pfam" id="PF13802"/>
    </source>
</evidence>
<dbReference type="eggNOG" id="KOG1066">
    <property type="taxonomic scope" value="Eukaryota"/>
</dbReference>
<dbReference type="GO" id="GO:0005975">
    <property type="term" value="P:carbohydrate metabolic process"/>
    <property type="evidence" value="ECO:0007669"/>
    <property type="project" value="InterPro"/>
</dbReference>
<evidence type="ECO:0000256" key="12">
    <source>
        <dbReference type="SAM" id="SignalP"/>
    </source>
</evidence>
<dbReference type="GeneID" id="25567041"/>
<dbReference type="PANTHER" id="PTHR22762:SF54">
    <property type="entry name" value="BCDNA.GH04962"/>
    <property type="match status" value="1"/>
</dbReference>
<keyword evidence="5 10" id="KW-0378">Hydrolase</keyword>
<dbReference type="Gene3D" id="3.20.20.80">
    <property type="entry name" value="Glycosidases"/>
    <property type="match status" value="1"/>
</dbReference>
<dbReference type="GO" id="GO:0006491">
    <property type="term" value="P:N-glycan processing"/>
    <property type="evidence" value="ECO:0007669"/>
    <property type="project" value="TreeGrafter"/>
</dbReference>
<keyword evidence="7" id="KW-0325">Glycoprotein</keyword>
<dbReference type="Pfam" id="PF01055">
    <property type="entry name" value="Glyco_hydro_31_2nd"/>
    <property type="match status" value="1"/>
</dbReference>
<dbReference type="Proteomes" id="UP000054408">
    <property type="component" value="Unassembled WGS sequence"/>
</dbReference>
<evidence type="ECO:0000313" key="16">
    <source>
        <dbReference type="EMBL" id="KNC52351.1"/>
    </source>
</evidence>
<feature type="domain" description="Glycoside hydrolase family 31 TIM barrel" evidence="13">
    <location>
        <begin position="361"/>
        <end position="688"/>
    </location>
</feature>
<accession>A0A0L0DJQ9</accession>
<dbReference type="GO" id="GO:0090599">
    <property type="term" value="F:alpha-glucosidase activity"/>
    <property type="evidence" value="ECO:0007669"/>
    <property type="project" value="TreeGrafter"/>
</dbReference>
<dbReference type="Gene3D" id="2.60.40.1760">
    <property type="entry name" value="glycosyl hydrolase (family 31)"/>
    <property type="match status" value="1"/>
</dbReference>
<feature type="chain" id="PRO_5005537219" description="Glucosidase II subunit alpha" evidence="12">
    <location>
        <begin position="21"/>
        <end position="910"/>
    </location>
</feature>
<evidence type="ECO:0000256" key="6">
    <source>
        <dbReference type="ARBA" id="ARBA00022824"/>
    </source>
</evidence>
<feature type="signal peptide" evidence="12">
    <location>
        <begin position="1"/>
        <end position="20"/>
    </location>
</feature>
<evidence type="ECO:0000256" key="3">
    <source>
        <dbReference type="ARBA" id="ARBA00007806"/>
    </source>
</evidence>
<comment type="subcellular location">
    <subcellularLocation>
        <location evidence="1">Endoplasmic reticulum</location>
    </subcellularLocation>
</comment>
<dbReference type="GO" id="GO:0030246">
    <property type="term" value="F:carbohydrate binding"/>
    <property type="evidence" value="ECO:0007669"/>
    <property type="project" value="InterPro"/>
</dbReference>
<dbReference type="PANTHER" id="PTHR22762">
    <property type="entry name" value="ALPHA-GLUCOSIDASE"/>
    <property type="match status" value="1"/>
</dbReference>
<dbReference type="Gene3D" id="2.60.40.1180">
    <property type="entry name" value="Golgi alpha-mannosidase II"/>
    <property type="match status" value="2"/>
</dbReference>
<keyword evidence="4 12" id="KW-0732">Signal</keyword>
<proteinExistence type="inferred from homology"/>
<dbReference type="OrthoDB" id="3237269at2759"/>
<gene>
    <name evidence="16" type="ORF">AMSG_08321</name>
</gene>
<evidence type="ECO:0000256" key="4">
    <source>
        <dbReference type="ARBA" id="ARBA00022729"/>
    </source>
</evidence>
<dbReference type="CDD" id="cd14752">
    <property type="entry name" value="GH31_N"/>
    <property type="match status" value="1"/>
</dbReference>
<name>A0A0L0DJQ9_THETB</name>
<evidence type="ECO:0000256" key="10">
    <source>
        <dbReference type="RuleBase" id="RU361185"/>
    </source>
</evidence>
<comment type="similarity">
    <text evidence="3 10">Belongs to the glycosyl hydrolase 31 family.</text>
</comment>
<dbReference type="InterPro" id="IPR013780">
    <property type="entry name" value="Glyco_hydro_b"/>
</dbReference>
<dbReference type="FunFam" id="3.20.20.80:FF:000039">
    <property type="entry name" value="Glucosidase, alpha neutral C"/>
    <property type="match status" value="1"/>
</dbReference>
<dbReference type="InterPro" id="IPR025887">
    <property type="entry name" value="Glyco_hydro_31_N_dom"/>
</dbReference>
<dbReference type="OMA" id="TVHQPLW"/>
<sequence length="910" mass="99773">MRPLLVCAVVALCLAQVVLCVDRSNFKQCKDASFCSRLRATTPEADSYAVMRESLRFTKGKLTAEVLNEAEVSFSLEIVFPSTRADLIRVSLRESTPLVPRFEPNEALLDPVAARETASPEAVVLEEETDSVVVIALPQLGRKLRIVLDPLVVTLEDANGLALVALNSRNLLAFEHTRTKPVPEVVGGAGEGEDAAPTPQADQLKAEEAAGMWEESWKGTTDSKKHGPQGVALDIDFPAFKHVYGIPEHAAPFSLPDTTGDEARYSDPYRLYNLDVFEYELDNEMALYGAVPFMVAHSAAGSVGALWLNAAETFIDVTTLGGGGRGSRWMSETGVIDVFLMVGPAPADVLAQYAGLTGAAALPPVFSISYHQCRWNYRDEDDVRMVDAKFDEHNIPYDVLWLDIEHTDGKRYFTWDATKFPAPKAMIDGLAAKGRKMVTIIDPHIKRDNNYYVYRDASAAGHFIKDASGSEYDGFCWPGSSAWLDLVSPAVRDYWASLFAFDTYVGSTPTLFTWNDMNEPSVFNGPEITMKKDAIHFGGWEHRDVHNMYGMLFQRSTAAGQLARSGGKARPFVLTRSFFVSSQRDGAVWTGDNAAEWSHLEASVPMLLSHSIAGIPFIGADVGGFFGDVEPELLARWYQAGAFQPFFRAHGHLDTKRREPWLFGEPYTSIIRSAIRARYAYLPYLYTLFAEASRTLAPVMRPLWWHYPDHAPLFDRDSEFMLGRALLIAPATAPGVTSVTAYLPPGAWYDVRDFAMYQGGQLVPLDAPLESIPVLQAAGTIVPKKERARRNSAAMVLDPFTLVVALDAAGSARGELYLDDGASTDHAAGAWTSRHFSMASGMLTSTRAPGAPEYHTPEAIERIVVLGMPAPAAITLNGDSLSFTVDPTSGAVTIRKPDVLAIDDWTIVFA</sequence>
<feature type="region of interest" description="Disordered" evidence="11">
    <location>
        <begin position="183"/>
        <end position="204"/>
    </location>
</feature>
<dbReference type="SUPFAM" id="SSF51011">
    <property type="entry name" value="Glycosyl hydrolase domain"/>
    <property type="match status" value="1"/>
</dbReference>
<keyword evidence="8 10" id="KW-0326">Glycosidase</keyword>
<keyword evidence="6" id="KW-0256">Endoplasmic reticulum</keyword>
<feature type="domain" description="Glycosyl hydrolase family 31 C-terminal" evidence="15">
    <location>
        <begin position="697"/>
        <end position="782"/>
    </location>
</feature>
<organism evidence="16 17">
    <name type="scientific">Thecamonas trahens ATCC 50062</name>
    <dbReference type="NCBI Taxonomy" id="461836"/>
    <lineage>
        <taxon>Eukaryota</taxon>
        <taxon>Apusozoa</taxon>
        <taxon>Apusomonadida</taxon>
        <taxon>Apusomonadidae</taxon>
        <taxon>Thecamonas</taxon>
    </lineage>
</organism>
<dbReference type="STRING" id="461836.A0A0L0DJQ9"/>
<dbReference type="SUPFAM" id="SSF51445">
    <property type="entry name" value="(Trans)glycosidases"/>
    <property type="match status" value="1"/>
</dbReference>
<dbReference type="Pfam" id="PF13802">
    <property type="entry name" value="Gal_mutarotas_2"/>
    <property type="match status" value="1"/>
</dbReference>
<dbReference type="InterPro" id="IPR011013">
    <property type="entry name" value="Gal_mutarotase_sf_dom"/>
</dbReference>
<evidence type="ECO:0000256" key="9">
    <source>
        <dbReference type="ARBA" id="ARBA00042895"/>
    </source>
</evidence>
<dbReference type="InterPro" id="IPR017853">
    <property type="entry name" value="GH"/>
</dbReference>
<comment type="pathway">
    <text evidence="2">Glycan metabolism; N-glycan metabolism.</text>
</comment>